<accession>A0A087GNH2</accession>
<keyword evidence="11" id="KW-0732">Signal</keyword>
<keyword evidence="6" id="KW-0256">Endoplasmic reticulum</keyword>
<comment type="pathway">
    <text evidence="2">Glycolipid biosynthesis; glycosylphosphatidylinositol-anchor biosynthesis.</text>
</comment>
<keyword evidence="8 10" id="KW-0472">Membrane</keyword>
<comment type="similarity">
    <text evidence="3">Belongs to the PIGX family.</text>
</comment>
<evidence type="ECO:0000256" key="2">
    <source>
        <dbReference type="ARBA" id="ARBA00004687"/>
    </source>
</evidence>
<dbReference type="SMART" id="SM00780">
    <property type="entry name" value="PIG-X"/>
    <property type="match status" value="1"/>
</dbReference>
<evidence type="ECO:0000256" key="4">
    <source>
        <dbReference type="ARBA" id="ARBA00022502"/>
    </source>
</evidence>
<dbReference type="InterPro" id="IPR040039">
    <property type="entry name" value="PIGX"/>
</dbReference>
<evidence type="ECO:0000256" key="8">
    <source>
        <dbReference type="ARBA" id="ARBA00023136"/>
    </source>
</evidence>
<evidence type="ECO:0000256" key="10">
    <source>
        <dbReference type="SAM" id="Phobius"/>
    </source>
</evidence>
<dbReference type="OrthoDB" id="5546453at2759"/>
<sequence>MGIQTSVIFIFYAISCLNLTSSGQVGTNSDTWLLCISDEYIMQSYFTTPTCLDDSEFRNFLLLHKCSEQDSNIVPVISLLQQHRNITGEGSHRNLYTSIKLLVQSEFQFQELVLVERLPLGVFADPFELQNLQQRRVYRHVSVFGDTNLELPSFRSNRSVVEIHVEINSRDYDNVEISLKLPLHARYQPLEESGFSRVEFGEPDLFLCSSHVQSGRHEQRKCVVLSIGGSKTAETGSVVWDIPAGIRAHTEYVSAITFAAAVLSAFSILVASVLSAKVEYCKNSKQS</sequence>
<reference evidence="13" key="1">
    <citation type="journal article" date="2015" name="Nat. Plants">
        <title>Genome expansion of Arabis alpina linked with retrotransposition and reduced symmetric DNA methylation.</title>
        <authorList>
            <person name="Willing E.M."/>
            <person name="Rawat V."/>
            <person name="Mandakova T."/>
            <person name="Maumus F."/>
            <person name="James G.V."/>
            <person name="Nordstroem K.J."/>
            <person name="Becker C."/>
            <person name="Warthmann N."/>
            <person name="Chica C."/>
            <person name="Szarzynska B."/>
            <person name="Zytnicki M."/>
            <person name="Albani M.C."/>
            <person name="Kiefer C."/>
            <person name="Bergonzi S."/>
            <person name="Castaings L."/>
            <person name="Mateos J.L."/>
            <person name="Berns M.C."/>
            <person name="Bujdoso N."/>
            <person name="Piofczyk T."/>
            <person name="de Lorenzo L."/>
            <person name="Barrero-Sicilia C."/>
            <person name="Mateos I."/>
            <person name="Piednoel M."/>
            <person name="Hagmann J."/>
            <person name="Chen-Min-Tao R."/>
            <person name="Iglesias-Fernandez R."/>
            <person name="Schuster S.C."/>
            <person name="Alonso-Blanco C."/>
            <person name="Roudier F."/>
            <person name="Carbonero P."/>
            <person name="Paz-Ares J."/>
            <person name="Davis S.J."/>
            <person name="Pecinka A."/>
            <person name="Quesneville H."/>
            <person name="Colot V."/>
            <person name="Lysak M.A."/>
            <person name="Weigel D."/>
            <person name="Coupland G."/>
            <person name="Schneeberger K."/>
        </authorList>
    </citation>
    <scope>NUCLEOTIDE SEQUENCE [LARGE SCALE GENOMIC DNA]</scope>
    <source>
        <strain evidence="13">cv. Pajares</strain>
    </source>
</reference>
<evidence type="ECO:0000313" key="12">
    <source>
        <dbReference type="EMBL" id="KFK31424.1"/>
    </source>
</evidence>
<gene>
    <name evidence="12" type="ordered locus">AALP_Aa6g110000</name>
</gene>
<keyword evidence="4" id="KW-0337">GPI-anchor biosynthesis</keyword>
<dbReference type="Proteomes" id="UP000029120">
    <property type="component" value="Chromosome 6"/>
</dbReference>
<dbReference type="GO" id="GO:0006506">
    <property type="term" value="P:GPI anchor biosynthetic process"/>
    <property type="evidence" value="ECO:0007669"/>
    <property type="project" value="UniProtKB-UniPathway"/>
</dbReference>
<keyword evidence="7 10" id="KW-1133">Transmembrane helix</keyword>
<protein>
    <recommendedName>
        <fullName evidence="14">Phosphatidylinositol-glycan biosynthesis class X protein</fullName>
    </recommendedName>
</protein>
<keyword evidence="13" id="KW-1185">Reference proteome</keyword>
<evidence type="ECO:0000256" key="7">
    <source>
        <dbReference type="ARBA" id="ARBA00022989"/>
    </source>
</evidence>
<feature type="signal peptide" evidence="11">
    <location>
        <begin position="1"/>
        <end position="22"/>
    </location>
</feature>
<organism evidence="12 13">
    <name type="scientific">Arabis alpina</name>
    <name type="common">Alpine rock-cress</name>
    <dbReference type="NCBI Taxonomy" id="50452"/>
    <lineage>
        <taxon>Eukaryota</taxon>
        <taxon>Viridiplantae</taxon>
        <taxon>Streptophyta</taxon>
        <taxon>Embryophyta</taxon>
        <taxon>Tracheophyta</taxon>
        <taxon>Spermatophyta</taxon>
        <taxon>Magnoliopsida</taxon>
        <taxon>eudicotyledons</taxon>
        <taxon>Gunneridae</taxon>
        <taxon>Pentapetalae</taxon>
        <taxon>rosids</taxon>
        <taxon>malvids</taxon>
        <taxon>Brassicales</taxon>
        <taxon>Brassicaceae</taxon>
        <taxon>Arabideae</taxon>
        <taxon>Arabis</taxon>
    </lineage>
</organism>
<evidence type="ECO:0000256" key="11">
    <source>
        <dbReference type="SAM" id="SignalP"/>
    </source>
</evidence>
<dbReference type="UniPathway" id="UPA00196"/>
<dbReference type="PANTHER" id="PTHR28650:SF1">
    <property type="entry name" value="PHOSPHATIDYLINOSITOL-GLYCAN BIOSYNTHESIS CLASS X PROTEIN"/>
    <property type="match status" value="1"/>
</dbReference>
<dbReference type="AlphaFoldDB" id="A0A087GNH2"/>
<keyword evidence="5 10" id="KW-0812">Transmembrane</keyword>
<evidence type="ECO:0000256" key="1">
    <source>
        <dbReference type="ARBA" id="ARBA00004389"/>
    </source>
</evidence>
<keyword evidence="9" id="KW-0325">Glycoprotein</keyword>
<evidence type="ECO:0000256" key="5">
    <source>
        <dbReference type="ARBA" id="ARBA00022692"/>
    </source>
</evidence>
<dbReference type="Gramene" id="KFK31424">
    <property type="protein sequence ID" value="KFK31424"/>
    <property type="gene ID" value="AALP_AA6G110000"/>
</dbReference>
<dbReference type="OMA" id="VWEVPCG"/>
<evidence type="ECO:0000256" key="3">
    <source>
        <dbReference type="ARBA" id="ARBA00010345"/>
    </source>
</evidence>
<dbReference type="Pfam" id="PF08320">
    <property type="entry name" value="PIG-X"/>
    <property type="match status" value="1"/>
</dbReference>
<proteinExistence type="inferred from homology"/>
<evidence type="ECO:0000313" key="13">
    <source>
        <dbReference type="Proteomes" id="UP000029120"/>
    </source>
</evidence>
<comment type="subcellular location">
    <subcellularLocation>
        <location evidence="1">Endoplasmic reticulum membrane</location>
        <topology evidence="1">Single-pass membrane protein</topology>
    </subcellularLocation>
</comment>
<feature type="transmembrane region" description="Helical" evidence="10">
    <location>
        <begin position="252"/>
        <end position="276"/>
    </location>
</feature>
<dbReference type="InterPro" id="IPR013233">
    <property type="entry name" value="PIG-X/PBN1"/>
</dbReference>
<dbReference type="eggNOG" id="ENOG502QXU6">
    <property type="taxonomic scope" value="Eukaryota"/>
</dbReference>
<dbReference type="GO" id="GO:0005789">
    <property type="term" value="C:endoplasmic reticulum membrane"/>
    <property type="evidence" value="ECO:0007669"/>
    <property type="project" value="UniProtKB-SubCell"/>
</dbReference>
<dbReference type="EMBL" id="CM002874">
    <property type="protein sequence ID" value="KFK31424.1"/>
    <property type="molecule type" value="Genomic_DNA"/>
</dbReference>
<feature type="chain" id="PRO_5001822309" description="Phosphatidylinositol-glycan biosynthesis class X protein" evidence="11">
    <location>
        <begin position="23"/>
        <end position="287"/>
    </location>
</feature>
<name>A0A087GNH2_ARAAL</name>
<dbReference type="PANTHER" id="PTHR28650">
    <property type="entry name" value="PHOSPHATIDYLINOSITOL-GLYCAN BIOSYNTHESIS CLASS X PROTEIN"/>
    <property type="match status" value="1"/>
</dbReference>
<evidence type="ECO:0000256" key="6">
    <source>
        <dbReference type="ARBA" id="ARBA00022824"/>
    </source>
</evidence>
<evidence type="ECO:0008006" key="14">
    <source>
        <dbReference type="Google" id="ProtNLM"/>
    </source>
</evidence>
<evidence type="ECO:0000256" key="9">
    <source>
        <dbReference type="ARBA" id="ARBA00023180"/>
    </source>
</evidence>